<dbReference type="GO" id="GO:0003677">
    <property type="term" value="F:DNA binding"/>
    <property type="evidence" value="ECO:0007669"/>
    <property type="project" value="UniProtKB-KW"/>
</dbReference>
<keyword evidence="5" id="KW-0238">DNA-binding</keyword>
<comment type="catalytic activity">
    <reaction evidence="1">
        <text>ATP-dependent breakage, passage and rejoining of double-stranded DNA.</text>
        <dbReference type="EC" id="5.6.2.2"/>
    </reaction>
</comment>
<evidence type="ECO:0000256" key="5">
    <source>
        <dbReference type="ARBA" id="ARBA00023125"/>
    </source>
</evidence>
<keyword evidence="9" id="KW-1185">Reference proteome</keyword>
<dbReference type="InterPro" id="IPR050634">
    <property type="entry name" value="DNA_Topoisomerase_II"/>
</dbReference>
<evidence type="ECO:0000256" key="3">
    <source>
        <dbReference type="ARBA" id="ARBA00012895"/>
    </source>
</evidence>
<gene>
    <name evidence="8" type="ORF">CBOVIS_LOCUS4407</name>
</gene>
<evidence type="ECO:0000256" key="2">
    <source>
        <dbReference type="ARBA" id="ARBA00001946"/>
    </source>
</evidence>
<dbReference type="InterPro" id="IPR036890">
    <property type="entry name" value="HATPase_C_sf"/>
</dbReference>
<evidence type="ECO:0000313" key="9">
    <source>
        <dbReference type="Proteomes" id="UP000494206"/>
    </source>
</evidence>
<dbReference type="Proteomes" id="UP000494206">
    <property type="component" value="Unassembled WGS sequence"/>
</dbReference>
<dbReference type="AlphaFoldDB" id="A0A8S1EKK3"/>
<dbReference type="EC" id="5.6.2.2" evidence="3"/>
<feature type="domain" description="Histidine kinase/HSP90-like ATPase" evidence="7">
    <location>
        <begin position="73"/>
        <end position="168"/>
    </location>
</feature>
<evidence type="ECO:0000256" key="1">
    <source>
        <dbReference type="ARBA" id="ARBA00000185"/>
    </source>
</evidence>
<dbReference type="EMBL" id="CADEPM010000003">
    <property type="protein sequence ID" value="CAB3401696.1"/>
    <property type="molecule type" value="Genomic_DNA"/>
</dbReference>
<evidence type="ECO:0000313" key="8">
    <source>
        <dbReference type="EMBL" id="CAB3401696.1"/>
    </source>
</evidence>
<comment type="caution">
    <text evidence="8">The sequence shown here is derived from an EMBL/GenBank/DDBJ whole genome shotgun (WGS) entry which is preliminary data.</text>
</comment>
<protein>
    <recommendedName>
        <fullName evidence="3">DNA topoisomerase (ATP-hydrolyzing)</fullName>
        <ecNumber evidence="3">5.6.2.2</ecNumber>
    </recommendedName>
</protein>
<keyword evidence="6" id="KW-0413">Isomerase</keyword>
<dbReference type="OrthoDB" id="276498at2759"/>
<sequence length="221" mass="25514">MMKRIGRLMAASRAMCSSSAEAGKYERKTAMEHVLLRPDTYIGGVGVREEQEIWIYNRNSRRMEPRVLTYPPGLIKIFDEILVNAADNKMRDPSMNRLEVEIDRRSGRIGVWNNGKGLPVEIHPTERIYVPTLVFGNLFTSSNYDDSEVKVVGGRNGYGAKLCNIFSKEFVVETVDSKRRKKFRQRWYDNMRNVDEAIVEECTNCDDYTKIISIFLMRNLG</sequence>
<dbReference type="Gene3D" id="3.30.565.10">
    <property type="entry name" value="Histidine kinase-like ATPase, C-terminal domain"/>
    <property type="match status" value="1"/>
</dbReference>
<dbReference type="SUPFAM" id="SSF55874">
    <property type="entry name" value="ATPase domain of HSP90 chaperone/DNA topoisomerase II/histidine kinase"/>
    <property type="match status" value="1"/>
</dbReference>
<comment type="cofactor">
    <cofactor evidence="2">
        <name>Mg(2+)</name>
        <dbReference type="ChEBI" id="CHEBI:18420"/>
    </cofactor>
</comment>
<keyword evidence="4" id="KW-0799">Topoisomerase</keyword>
<evidence type="ECO:0000256" key="4">
    <source>
        <dbReference type="ARBA" id="ARBA00023029"/>
    </source>
</evidence>
<dbReference type="PANTHER" id="PTHR10169:SF38">
    <property type="entry name" value="DNA TOPOISOMERASE 2"/>
    <property type="match status" value="1"/>
</dbReference>
<dbReference type="GO" id="GO:0000819">
    <property type="term" value="P:sister chromatid segregation"/>
    <property type="evidence" value="ECO:0007669"/>
    <property type="project" value="TreeGrafter"/>
</dbReference>
<dbReference type="InterPro" id="IPR003594">
    <property type="entry name" value="HATPase_dom"/>
</dbReference>
<proteinExistence type="predicted"/>
<reference evidence="8 9" key="1">
    <citation type="submission" date="2020-04" db="EMBL/GenBank/DDBJ databases">
        <authorList>
            <person name="Laetsch R D."/>
            <person name="Stevens L."/>
            <person name="Kumar S."/>
            <person name="Blaxter L. M."/>
        </authorList>
    </citation>
    <scope>NUCLEOTIDE SEQUENCE [LARGE SCALE GENOMIC DNA]</scope>
</reference>
<dbReference type="PRINTS" id="PR00418">
    <property type="entry name" value="TPI2FAMILY"/>
</dbReference>
<evidence type="ECO:0000256" key="6">
    <source>
        <dbReference type="ARBA" id="ARBA00023235"/>
    </source>
</evidence>
<dbReference type="Pfam" id="PF02518">
    <property type="entry name" value="HATPase_c"/>
    <property type="match status" value="1"/>
</dbReference>
<dbReference type="GO" id="GO:0005634">
    <property type="term" value="C:nucleus"/>
    <property type="evidence" value="ECO:0007669"/>
    <property type="project" value="TreeGrafter"/>
</dbReference>
<dbReference type="CDD" id="cd16930">
    <property type="entry name" value="HATPase_TopII-like"/>
    <property type="match status" value="1"/>
</dbReference>
<accession>A0A8S1EKK3</accession>
<name>A0A8S1EKK3_9PELO</name>
<dbReference type="PANTHER" id="PTHR10169">
    <property type="entry name" value="DNA TOPOISOMERASE/GYRASE"/>
    <property type="match status" value="1"/>
</dbReference>
<evidence type="ECO:0000259" key="7">
    <source>
        <dbReference type="Pfam" id="PF02518"/>
    </source>
</evidence>
<dbReference type="GO" id="GO:0003918">
    <property type="term" value="F:DNA topoisomerase type II (double strand cut, ATP-hydrolyzing) activity"/>
    <property type="evidence" value="ECO:0007669"/>
    <property type="project" value="UniProtKB-EC"/>
</dbReference>
<organism evidence="8 9">
    <name type="scientific">Caenorhabditis bovis</name>
    <dbReference type="NCBI Taxonomy" id="2654633"/>
    <lineage>
        <taxon>Eukaryota</taxon>
        <taxon>Metazoa</taxon>
        <taxon>Ecdysozoa</taxon>
        <taxon>Nematoda</taxon>
        <taxon>Chromadorea</taxon>
        <taxon>Rhabditida</taxon>
        <taxon>Rhabditina</taxon>
        <taxon>Rhabditomorpha</taxon>
        <taxon>Rhabditoidea</taxon>
        <taxon>Rhabditidae</taxon>
        <taxon>Peloderinae</taxon>
        <taxon>Caenorhabditis</taxon>
    </lineage>
</organism>
<dbReference type="GO" id="GO:0000712">
    <property type="term" value="P:resolution of meiotic recombination intermediates"/>
    <property type="evidence" value="ECO:0007669"/>
    <property type="project" value="TreeGrafter"/>
</dbReference>